<keyword evidence="10" id="KW-0969">Cilium</keyword>
<feature type="domain" description="Anti-sigma-28 factor FlgM C-terminal" evidence="9">
    <location>
        <begin position="42"/>
        <end position="90"/>
    </location>
</feature>
<dbReference type="STRING" id="420662.Mpe_A3075"/>
<dbReference type="RefSeq" id="WP_011830651.1">
    <property type="nucleotide sequence ID" value="NC_008825.1"/>
</dbReference>
<dbReference type="InterPro" id="IPR007412">
    <property type="entry name" value="FlgM"/>
</dbReference>
<evidence type="ECO:0000256" key="5">
    <source>
        <dbReference type="ARBA" id="ARBA00023015"/>
    </source>
</evidence>
<dbReference type="KEGG" id="mpt:Mpe_A3075"/>
<organism evidence="10 11">
    <name type="scientific">Methylibium petroleiphilum (strain ATCC BAA-1232 / LMG 22953 / PM1)</name>
    <dbReference type="NCBI Taxonomy" id="420662"/>
    <lineage>
        <taxon>Bacteria</taxon>
        <taxon>Pseudomonadati</taxon>
        <taxon>Pseudomonadota</taxon>
        <taxon>Betaproteobacteria</taxon>
        <taxon>Burkholderiales</taxon>
        <taxon>Sphaerotilaceae</taxon>
        <taxon>Methylibium</taxon>
    </lineage>
</organism>
<evidence type="ECO:0000256" key="1">
    <source>
        <dbReference type="ARBA" id="ARBA00005322"/>
    </source>
</evidence>
<name>A2SKD9_METPP</name>
<dbReference type="Proteomes" id="UP000000366">
    <property type="component" value="Chromosome"/>
</dbReference>
<comment type="similarity">
    <text evidence="1">Belongs to the FlgM family.</text>
</comment>
<proteinExistence type="inferred from homology"/>
<dbReference type="SUPFAM" id="SSF101498">
    <property type="entry name" value="Anti-sigma factor FlgM"/>
    <property type="match status" value="1"/>
</dbReference>
<accession>A2SKD9</accession>
<evidence type="ECO:0000256" key="3">
    <source>
        <dbReference type="ARBA" id="ARBA00022491"/>
    </source>
</evidence>
<evidence type="ECO:0000313" key="11">
    <source>
        <dbReference type="Proteomes" id="UP000000366"/>
    </source>
</evidence>
<keyword evidence="10" id="KW-0282">Flagellum</keyword>
<keyword evidence="3" id="KW-0678">Repressor</keyword>
<dbReference type="EMBL" id="CP000555">
    <property type="protein sequence ID" value="ABM96028.1"/>
    <property type="molecule type" value="Genomic_DNA"/>
</dbReference>
<evidence type="ECO:0000256" key="7">
    <source>
        <dbReference type="ARBA" id="ARBA00024739"/>
    </source>
</evidence>
<dbReference type="InterPro" id="IPR031316">
    <property type="entry name" value="FlgM_C"/>
</dbReference>
<dbReference type="eggNOG" id="COG2747">
    <property type="taxonomic scope" value="Bacteria"/>
</dbReference>
<evidence type="ECO:0000256" key="8">
    <source>
        <dbReference type="ARBA" id="ARBA00030117"/>
    </source>
</evidence>
<comment type="function">
    <text evidence="7">Responsible for the coupling of flagellin expression to flagellar assembly by preventing expression of the flagellin genes when a component of the middle class of proteins is defective. It negatively regulates flagellar genes by inhibiting the activity of FliA by directly binding to FliA.</text>
</comment>
<sequence length="102" mass="10218">MKIGQTSTPAADAAILARSNAEAGAAAAKARVAQAADAGTSTVELSSTATALLAGASSPEFDAAKVERMKQAIADGSFKVNADVIADKLIANAQEMLDAVKR</sequence>
<dbReference type="HOGENOM" id="CLU_168124_0_0_4"/>
<evidence type="ECO:0000259" key="9">
    <source>
        <dbReference type="Pfam" id="PF04316"/>
    </source>
</evidence>
<evidence type="ECO:0000256" key="2">
    <source>
        <dbReference type="ARBA" id="ARBA00017823"/>
    </source>
</evidence>
<keyword evidence="6" id="KW-0804">Transcription</keyword>
<dbReference type="NCBIfam" id="TIGR03824">
    <property type="entry name" value="FlgM_jcvi"/>
    <property type="match status" value="1"/>
</dbReference>
<dbReference type="InterPro" id="IPR035890">
    <property type="entry name" value="Anti-sigma-28_factor_FlgM_sf"/>
</dbReference>
<keyword evidence="11" id="KW-1185">Reference proteome</keyword>
<keyword evidence="10" id="KW-0966">Cell projection</keyword>
<dbReference type="GO" id="GO:0044781">
    <property type="term" value="P:bacterial-type flagellum organization"/>
    <property type="evidence" value="ECO:0007669"/>
    <property type="project" value="UniProtKB-KW"/>
</dbReference>
<dbReference type="GO" id="GO:0045892">
    <property type="term" value="P:negative regulation of DNA-templated transcription"/>
    <property type="evidence" value="ECO:0007669"/>
    <property type="project" value="InterPro"/>
</dbReference>
<evidence type="ECO:0000256" key="4">
    <source>
        <dbReference type="ARBA" id="ARBA00022795"/>
    </source>
</evidence>
<reference evidence="10 11" key="1">
    <citation type="journal article" date="2007" name="J. Bacteriol.">
        <title>Whole-genome analysis of the methyl tert-butyl ether-degrading beta-proteobacterium Methylibium petroleiphilum PM1.</title>
        <authorList>
            <person name="Kane S.R."/>
            <person name="Chakicherla A.Y."/>
            <person name="Chain P.S.G."/>
            <person name="Schmidt R."/>
            <person name="Shin M.W."/>
            <person name="Legler T.C."/>
            <person name="Scow K.M."/>
            <person name="Larimer F.W."/>
            <person name="Lucas S.M."/>
            <person name="Richardson P.M."/>
            <person name="Hristova K.R."/>
        </authorList>
    </citation>
    <scope>NUCLEOTIDE SEQUENCE [LARGE SCALE GENOMIC DNA]</scope>
    <source>
        <strain evidence="11">ATCC BAA-1232 / LMG 22953 / PM1</strain>
    </source>
</reference>
<keyword evidence="5" id="KW-0805">Transcription regulation</keyword>
<dbReference type="AlphaFoldDB" id="A2SKD9"/>
<evidence type="ECO:0000256" key="6">
    <source>
        <dbReference type="ARBA" id="ARBA00023163"/>
    </source>
</evidence>
<protein>
    <recommendedName>
        <fullName evidence="2">Negative regulator of flagellin synthesis</fullName>
    </recommendedName>
    <alternativeName>
        <fullName evidence="8">Anti-sigma-28 factor</fullName>
    </alternativeName>
</protein>
<dbReference type="Pfam" id="PF04316">
    <property type="entry name" value="FlgM"/>
    <property type="match status" value="1"/>
</dbReference>
<keyword evidence="4" id="KW-1005">Bacterial flagellum biogenesis</keyword>
<gene>
    <name evidence="10" type="primary">flgM</name>
    <name evidence="10" type="ordered locus">Mpe_A3075</name>
</gene>
<evidence type="ECO:0000313" key="10">
    <source>
        <dbReference type="EMBL" id="ABM96028.1"/>
    </source>
</evidence>